<dbReference type="RefSeq" id="WP_182684782.1">
    <property type="nucleotide sequence ID" value="NZ_JACHTF010000001.1"/>
</dbReference>
<comment type="caution">
    <text evidence="5">The sequence shown here is derived from an EMBL/GenBank/DDBJ whole genome shotgun (WGS) entry which is preliminary data.</text>
</comment>
<evidence type="ECO:0000256" key="1">
    <source>
        <dbReference type="ARBA" id="ARBA00006739"/>
    </source>
</evidence>
<dbReference type="SUPFAM" id="SSF53448">
    <property type="entry name" value="Nucleotide-diphospho-sugar transferases"/>
    <property type="match status" value="1"/>
</dbReference>
<dbReference type="PANTHER" id="PTHR43179">
    <property type="entry name" value="RHAMNOSYLTRANSFERASE WBBL"/>
    <property type="match status" value="1"/>
</dbReference>
<reference evidence="5 6" key="1">
    <citation type="submission" date="2020-08" db="EMBL/GenBank/DDBJ databases">
        <authorList>
            <person name="Xu S."/>
            <person name="Li A."/>
        </authorList>
    </citation>
    <scope>NUCLEOTIDE SEQUENCE [LARGE SCALE GENOMIC DNA]</scope>
    <source>
        <strain evidence="5 6">119BY6-57</strain>
    </source>
</reference>
<dbReference type="AlphaFoldDB" id="A0A7W3Y484"/>
<dbReference type="EMBL" id="JACHTF010000001">
    <property type="protein sequence ID" value="MBB1059128.1"/>
    <property type="molecule type" value="Genomic_DNA"/>
</dbReference>
<sequence>MTAARPELAKLACVTVTYHPDVAVVVRQLRRLPAEATKVVIDNASPEALWSELVGAMGDIERVLAIRLGENLGLAAAVNRAAAEVARRTDASWLLLLDQDSEPGEHAVEALVEAFQDAWRSGGCPAAVGPLLLDPATGLSHGFHCVSGWRWSRRFPEHGSAPMACAGLNGSGTLTRLQCFIDSGGLDEGLFIDHVDTEWGFRMTSRGASLLGVPDSIFIHRMGEASKRIWLGGWMNWPVRSPLRHRYLFRNTIVLLGRDYVPRVWKGWAVIKLLLSAVVVLITGPARLHNAGAMLRGVLDGLRGRRGRL</sequence>
<dbReference type="Gene3D" id="3.90.550.10">
    <property type="entry name" value="Spore Coat Polysaccharide Biosynthesis Protein SpsA, Chain A"/>
    <property type="match status" value="1"/>
</dbReference>
<dbReference type="InterPro" id="IPR001173">
    <property type="entry name" value="Glyco_trans_2-like"/>
</dbReference>
<proteinExistence type="inferred from homology"/>
<evidence type="ECO:0000313" key="5">
    <source>
        <dbReference type="EMBL" id="MBB1059128.1"/>
    </source>
</evidence>
<evidence type="ECO:0000256" key="2">
    <source>
        <dbReference type="ARBA" id="ARBA00022676"/>
    </source>
</evidence>
<gene>
    <name evidence="5" type="ORF">H4F98_00910</name>
</gene>
<dbReference type="GO" id="GO:0016757">
    <property type="term" value="F:glycosyltransferase activity"/>
    <property type="evidence" value="ECO:0007669"/>
    <property type="project" value="UniProtKB-KW"/>
</dbReference>
<keyword evidence="3 5" id="KW-0808">Transferase</keyword>
<name>A0A7W3Y484_9GAMM</name>
<protein>
    <submittedName>
        <fullName evidence="5">Glycosyltransferase</fullName>
    </submittedName>
</protein>
<organism evidence="5 6">
    <name type="scientific">Marilutibacter spongiae</name>
    <dbReference type="NCBI Taxonomy" id="2025720"/>
    <lineage>
        <taxon>Bacteria</taxon>
        <taxon>Pseudomonadati</taxon>
        <taxon>Pseudomonadota</taxon>
        <taxon>Gammaproteobacteria</taxon>
        <taxon>Lysobacterales</taxon>
        <taxon>Lysobacteraceae</taxon>
        <taxon>Marilutibacter</taxon>
    </lineage>
</organism>
<dbReference type="Proteomes" id="UP000523196">
    <property type="component" value="Unassembled WGS sequence"/>
</dbReference>
<dbReference type="Pfam" id="PF00535">
    <property type="entry name" value="Glycos_transf_2"/>
    <property type="match status" value="1"/>
</dbReference>
<keyword evidence="2" id="KW-0328">Glycosyltransferase</keyword>
<dbReference type="PANTHER" id="PTHR43179:SF12">
    <property type="entry name" value="GALACTOFURANOSYLTRANSFERASE GLFT2"/>
    <property type="match status" value="1"/>
</dbReference>
<evidence type="ECO:0000256" key="3">
    <source>
        <dbReference type="ARBA" id="ARBA00022679"/>
    </source>
</evidence>
<keyword evidence="6" id="KW-1185">Reference proteome</keyword>
<evidence type="ECO:0000259" key="4">
    <source>
        <dbReference type="Pfam" id="PF00535"/>
    </source>
</evidence>
<feature type="domain" description="Glycosyltransferase 2-like" evidence="4">
    <location>
        <begin position="39"/>
        <end position="122"/>
    </location>
</feature>
<comment type="similarity">
    <text evidence="1">Belongs to the glycosyltransferase 2 family.</text>
</comment>
<dbReference type="InterPro" id="IPR029044">
    <property type="entry name" value="Nucleotide-diphossugar_trans"/>
</dbReference>
<evidence type="ECO:0000313" key="6">
    <source>
        <dbReference type="Proteomes" id="UP000523196"/>
    </source>
</evidence>
<accession>A0A7W3Y484</accession>